<reference evidence="11 24" key="6">
    <citation type="journal article" date="2020" name="Nat. Commun.">
        <title>The structures of two archaeal type IV pili illuminate evolutionary relationships.</title>
        <authorList>
            <person name="Wang F."/>
            <person name="Baquero D.P."/>
            <person name="Su Z."/>
            <person name="Beltran L.C."/>
            <person name="Prangishvili D."/>
            <person name="Krupovic M."/>
            <person name="Egelman E.H."/>
        </authorList>
    </citation>
    <scope>NUCLEOTIDE SEQUENCE [LARGE SCALE GENOMIC DNA]</scope>
    <source>
        <strain evidence="11 24">POZ149</strain>
    </source>
</reference>
<evidence type="ECO:0000313" key="16">
    <source>
        <dbReference type="Proteomes" id="UP000076770"/>
    </source>
</evidence>
<evidence type="ECO:0000313" key="10">
    <source>
        <dbReference type="EMBL" id="AZF84735.1"/>
    </source>
</evidence>
<dbReference type="InterPro" id="IPR053172">
    <property type="entry name" value="Tn903_transposase"/>
</dbReference>
<reference evidence="13 14" key="1">
    <citation type="journal article" date="2015" name="Genome Announc.">
        <title>Complete Genome Sequence of Sulfolobus solfataricus Strain 98/2 and Evolved Derivatives.</title>
        <authorList>
            <person name="McCarthy S."/>
            <person name="Gradnigo J."/>
            <person name="Johnson T."/>
            <person name="Payne S."/>
            <person name="Lipzen A."/>
            <person name="Martin J."/>
            <person name="Schackwitz W."/>
            <person name="Moriyama E."/>
            <person name="Blum P."/>
        </authorList>
    </citation>
    <scope>NUCLEOTIDE SEQUENCE [LARGE SCALE GENOMIC DNA]</scope>
    <source>
        <strain evidence="13">98/2 SULC</strain>
        <strain evidence="1">SARC-B</strain>
        <strain evidence="2">SARC-C</strain>
        <strain evidence="3 15">SULA</strain>
        <strain evidence="14">SULB</strain>
    </source>
</reference>
<dbReference type="EMBL" id="CP011055">
    <property type="protein sequence ID" value="AYN75618.1"/>
    <property type="molecule type" value="Genomic_DNA"/>
</dbReference>
<dbReference type="Proteomes" id="UP000033106">
    <property type="component" value="Chromosome"/>
</dbReference>
<evidence type="ECO:0000313" key="22">
    <source>
        <dbReference type="Proteomes" id="UP000278715"/>
    </source>
</evidence>
<evidence type="ECO:0000313" key="3">
    <source>
        <dbReference type="EMBL" id="AYP18615.1"/>
    </source>
</evidence>
<dbReference type="GeneID" id="34442715"/>
<evidence type="ECO:0000313" key="6">
    <source>
        <dbReference type="EMBL" id="AZF74315.1"/>
    </source>
</evidence>
<evidence type="ECO:0000313" key="2">
    <source>
        <dbReference type="EMBL" id="AYN75780.1"/>
    </source>
</evidence>
<dbReference type="EMBL" id="LT549890">
    <property type="protein sequence ID" value="SAI85350.1"/>
    <property type="molecule type" value="Genomic_DNA"/>
</dbReference>
<evidence type="ECO:0000313" key="19">
    <source>
        <dbReference type="Proteomes" id="UP000273194"/>
    </source>
</evidence>
<dbReference type="EMBL" id="CP011056">
    <property type="protein sequence ID" value="AYN75780.1"/>
    <property type="molecule type" value="Genomic_DNA"/>
</dbReference>
<reference evidence="1" key="5">
    <citation type="submission" date="2018-10" db="EMBL/GenBank/DDBJ databases">
        <authorList>
            <person name="McCarthy S."/>
            <person name="Gradnigo J."/>
            <person name="Johnson T."/>
            <person name="Payne S."/>
            <person name="Lipzen A."/>
            <person name="Schackwitz W."/>
            <person name="Martin J."/>
            <person name="Moriyama E."/>
            <person name="Blum P."/>
        </authorList>
    </citation>
    <scope>NUCLEOTIDE SEQUENCE</scope>
    <source>
        <strain evidence="1">SARC-B</strain>
        <strain evidence="2">SARC-C</strain>
        <strain evidence="3">SULA</strain>
    </source>
</reference>
<protein>
    <submittedName>
        <fullName evidence="12">ORF2 in transposon ISC1058</fullName>
    </submittedName>
</protein>
<evidence type="ECO:0000313" key="20">
    <source>
        <dbReference type="Proteomes" id="UP000273443"/>
    </source>
</evidence>
<evidence type="ECO:0000313" key="1">
    <source>
        <dbReference type="EMBL" id="AYN75618.1"/>
    </source>
</evidence>
<dbReference type="Proteomes" id="UP000076770">
    <property type="component" value="Chromosome i"/>
</dbReference>
<dbReference type="RefSeq" id="WP_009990096.1">
    <property type="nucleotide sequence ID" value="NZ_CP011055.2"/>
</dbReference>
<accession>A0A157T294</accession>
<evidence type="ECO:0000313" key="8">
    <source>
        <dbReference type="EMBL" id="AZF79545.1"/>
    </source>
</evidence>
<evidence type="ECO:0000313" key="18">
    <source>
        <dbReference type="Proteomes" id="UP000269431"/>
    </source>
</evidence>
<evidence type="ECO:0000313" key="9">
    <source>
        <dbReference type="EMBL" id="AZF82149.1"/>
    </source>
</evidence>
<dbReference type="PANTHER" id="PTHR34631:SF3">
    <property type="entry name" value="ISSOD12 TRANSPOSASE TNPA_ISSOD12"/>
    <property type="match status" value="1"/>
</dbReference>
<dbReference type="PATRIC" id="fig|2287.9.peg.1883"/>
<gene>
    <name evidence="11" type="ORF">HFC64_03295</name>
    <name evidence="12" type="ORF">SSOP1_1796</name>
    <name evidence="3" type="ORF">SULA_03695</name>
    <name evidence="1" type="ORF">SULB_03695</name>
    <name evidence="2" type="ORF">SULC_03685</name>
    <name evidence="4" type="ORF">SULG_12525</name>
    <name evidence="5" type="ORF">SULH_12525</name>
    <name evidence="6" type="ORF">SULI_12525</name>
    <name evidence="7" type="ORF">SULM_12515</name>
    <name evidence="8" type="ORF">SULN_12515</name>
    <name evidence="9" type="ORF">SULO_12525</name>
    <name evidence="10" type="ORF">SULZ_12510</name>
</gene>
<dbReference type="Proteomes" id="UP000033057">
    <property type="component" value="Chromosome"/>
</dbReference>
<dbReference type="KEGG" id="ssol:SULB_03695"/>
<organism evidence="12 16">
    <name type="scientific">Saccharolobus solfataricus</name>
    <name type="common">Sulfolobus solfataricus</name>
    <dbReference type="NCBI Taxonomy" id="2287"/>
    <lineage>
        <taxon>Archaea</taxon>
        <taxon>Thermoproteota</taxon>
        <taxon>Thermoprotei</taxon>
        <taxon>Sulfolobales</taxon>
        <taxon>Sulfolobaceae</taxon>
        <taxon>Saccharolobus</taxon>
    </lineage>
</organism>
<dbReference type="PANTHER" id="PTHR34631">
    <property type="match status" value="1"/>
</dbReference>
<dbReference type="EMBL" id="CP033236">
    <property type="protein sequence ID" value="AZF71695.1"/>
    <property type="molecule type" value="Genomic_DNA"/>
</dbReference>
<evidence type="ECO:0000313" key="23">
    <source>
        <dbReference type="Proteomes" id="UP000282269"/>
    </source>
</evidence>
<evidence type="ECO:0000313" key="11">
    <source>
        <dbReference type="EMBL" id="QPG49052.1"/>
    </source>
</evidence>
<dbReference type="Proteomes" id="UP000267993">
    <property type="component" value="Chromosome"/>
</dbReference>
<dbReference type="Proteomes" id="UP000269431">
    <property type="component" value="Chromosome"/>
</dbReference>
<reference evidence="16" key="3">
    <citation type="submission" date="2016-04" db="EMBL/GenBank/DDBJ databases">
        <authorList>
            <person name="Shah S.A."/>
            <person name="Garrett R.A."/>
        </authorList>
    </citation>
    <scope>NUCLEOTIDE SEQUENCE [LARGE SCALE GENOMIC DNA]</scope>
    <source>
        <strain evidence="16">ATCC 35091 / DSM 1616 / JCM 8930 / NBRC 15331 / P1</strain>
    </source>
</reference>
<dbReference type="Proteomes" id="UP000033085">
    <property type="component" value="Chromosome"/>
</dbReference>
<reference evidence="17 18" key="4">
    <citation type="journal article" date="2018" name="Proc. Natl. Acad. Sci. U.S.A.">
        <title>Nonmutational mechanism of inheritance in the Archaeon Sulfolobus solfataricus.</title>
        <authorList>
            <person name="Payne S."/>
            <person name="McCarthy S."/>
            <person name="Johnson T."/>
            <person name="North E."/>
            <person name="Blum P."/>
        </authorList>
    </citation>
    <scope>NUCLEOTIDE SEQUENCE [LARGE SCALE GENOMIC DNA]</scope>
    <source>
        <strain evidence="5 17">SARC-H</strain>
        <strain evidence="6 21">SARC-I</strain>
        <strain evidence="8 22">SARC-N</strain>
        <strain evidence="9 23">SARC-O</strain>
        <strain evidence="10 18">SUL120</strain>
        <strain evidence="4 19">SULG</strain>
        <strain evidence="7 20">SULM</strain>
    </source>
</reference>
<dbReference type="EMBL" id="CP033241">
    <property type="protein sequence ID" value="AZF84735.1"/>
    <property type="molecule type" value="Genomic_DNA"/>
</dbReference>
<evidence type="ECO:0000313" key="13">
    <source>
        <dbReference type="Proteomes" id="UP000033057"/>
    </source>
</evidence>
<evidence type="ECO:0000313" key="4">
    <source>
        <dbReference type="EMBL" id="AZF69075.1"/>
    </source>
</evidence>
<dbReference type="Proteomes" id="UP000278715">
    <property type="component" value="Chromosome"/>
</dbReference>
<evidence type="ECO:0000313" key="14">
    <source>
        <dbReference type="Proteomes" id="UP000033085"/>
    </source>
</evidence>
<dbReference type="Proteomes" id="UP000275843">
    <property type="component" value="Chromosome"/>
</dbReference>
<dbReference type="EMBL" id="CP011057">
    <property type="protein sequence ID" value="AYP18615.1"/>
    <property type="molecule type" value="Genomic_DNA"/>
</dbReference>
<dbReference type="EMBL" id="CP033239">
    <property type="protein sequence ID" value="AZF79545.1"/>
    <property type="molecule type" value="Genomic_DNA"/>
</dbReference>
<dbReference type="Proteomes" id="UP000594632">
    <property type="component" value="Chromosome"/>
</dbReference>
<proteinExistence type="predicted"/>
<dbReference type="Proteomes" id="UP000282269">
    <property type="component" value="Chromosome"/>
</dbReference>
<dbReference type="EMBL" id="CP050869">
    <property type="protein sequence ID" value="QPG49052.1"/>
    <property type="molecule type" value="Genomic_DNA"/>
</dbReference>
<dbReference type="EMBL" id="CP033235">
    <property type="protein sequence ID" value="AZF69075.1"/>
    <property type="molecule type" value="Genomic_DNA"/>
</dbReference>
<evidence type="ECO:0000313" key="15">
    <source>
        <dbReference type="Proteomes" id="UP000033106"/>
    </source>
</evidence>
<evidence type="ECO:0000313" key="17">
    <source>
        <dbReference type="Proteomes" id="UP000267993"/>
    </source>
</evidence>
<sequence length="96" mass="11182">MPKGENKRLKIPQEAIEKYTINGINFEVTDNKVKSTTNTIKELKEKGKIVKRFYYKDYDANEIYETVDEVVISPRKNASTRLASRRKAVLEFLRLG</sequence>
<evidence type="ECO:0000313" key="24">
    <source>
        <dbReference type="Proteomes" id="UP000594632"/>
    </source>
</evidence>
<dbReference type="AlphaFoldDB" id="A0A157T294"/>
<dbReference type="Proteomes" id="UP000273194">
    <property type="component" value="Chromosome"/>
</dbReference>
<evidence type="ECO:0000313" key="21">
    <source>
        <dbReference type="Proteomes" id="UP000275843"/>
    </source>
</evidence>
<evidence type="ECO:0000313" key="12">
    <source>
        <dbReference type="EMBL" id="SAI85350.1"/>
    </source>
</evidence>
<dbReference type="EMBL" id="CP033240">
    <property type="protein sequence ID" value="AZF82149.1"/>
    <property type="molecule type" value="Genomic_DNA"/>
</dbReference>
<name>A0A157T294_SACSO</name>
<evidence type="ECO:0000313" key="5">
    <source>
        <dbReference type="EMBL" id="AZF71695.1"/>
    </source>
</evidence>
<dbReference type="Proteomes" id="UP000273443">
    <property type="component" value="Chromosome"/>
</dbReference>
<dbReference type="KEGG" id="ssof:SULC_03685"/>
<reference evidence="12" key="2">
    <citation type="submission" date="2016-04" db="EMBL/GenBank/DDBJ databases">
        <authorList>
            <person name="Evans L.H."/>
            <person name="Alamgir A."/>
            <person name="Owens N."/>
            <person name="Weber N.D."/>
            <person name="Virtaneva K."/>
            <person name="Barbian K."/>
            <person name="Babar A."/>
            <person name="Rosenke K."/>
        </authorList>
    </citation>
    <scope>NUCLEOTIDE SEQUENCE</scope>
    <source>
        <strain evidence="12">P1</strain>
    </source>
</reference>
<dbReference type="KEGG" id="ssoa:SULA_03695"/>
<dbReference type="EMBL" id="CP033237">
    <property type="protein sequence ID" value="AZF74315.1"/>
    <property type="molecule type" value="Genomic_DNA"/>
</dbReference>
<dbReference type="EMBL" id="CP033238">
    <property type="protein sequence ID" value="AZF76938.1"/>
    <property type="molecule type" value="Genomic_DNA"/>
</dbReference>
<evidence type="ECO:0000313" key="7">
    <source>
        <dbReference type="EMBL" id="AZF76938.1"/>
    </source>
</evidence>